<accession>A0A8D8AJK4</accession>
<sequence length="102" mass="11970">MEDYCCRHVADRASPFGHCTWWRRNSLVHVFFSLAAFICLPTHTHAHTRKHTHKLAMFQHANSSINDIICVTNKNEIERKKVDCSKAENNKSTRYEENKNQI</sequence>
<dbReference type="AlphaFoldDB" id="A0A8D8AJK4"/>
<dbReference type="EMBL" id="HBUE01032099">
    <property type="protein sequence ID" value="CAG6457009.1"/>
    <property type="molecule type" value="Transcribed_RNA"/>
</dbReference>
<reference evidence="1" key="1">
    <citation type="submission" date="2021-05" db="EMBL/GenBank/DDBJ databases">
        <authorList>
            <person name="Alioto T."/>
            <person name="Alioto T."/>
            <person name="Gomez Garrido J."/>
        </authorList>
    </citation>
    <scope>NUCLEOTIDE SEQUENCE</scope>
</reference>
<evidence type="ECO:0000313" key="1">
    <source>
        <dbReference type="EMBL" id="CAG6457009.1"/>
    </source>
</evidence>
<name>A0A8D8AJK4_CULPI</name>
<protein>
    <submittedName>
        <fullName evidence="1">(northern house mosquito) hypothetical protein</fullName>
    </submittedName>
</protein>
<organism evidence="1">
    <name type="scientific">Culex pipiens</name>
    <name type="common">House mosquito</name>
    <dbReference type="NCBI Taxonomy" id="7175"/>
    <lineage>
        <taxon>Eukaryota</taxon>
        <taxon>Metazoa</taxon>
        <taxon>Ecdysozoa</taxon>
        <taxon>Arthropoda</taxon>
        <taxon>Hexapoda</taxon>
        <taxon>Insecta</taxon>
        <taxon>Pterygota</taxon>
        <taxon>Neoptera</taxon>
        <taxon>Endopterygota</taxon>
        <taxon>Diptera</taxon>
        <taxon>Nematocera</taxon>
        <taxon>Culicoidea</taxon>
        <taxon>Culicidae</taxon>
        <taxon>Culicinae</taxon>
        <taxon>Culicini</taxon>
        <taxon>Culex</taxon>
        <taxon>Culex</taxon>
    </lineage>
</organism>
<proteinExistence type="predicted"/>